<feature type="domain" description="4-vinyl reductase 4VR" evidence="2">
    <location>
        <begin position="104"/>
        <end position="166"/>
    </location>
</feature>
<dbReference type="Pfam" id="PF17853">
    <property type="entry name" value="GGDEF_2"/>
    <property type="match status" value="1"/>
</dbReference>
<dbReference type="InterPro" id="IPR010523">
    <property type="entry name" value="XylR_N"/>
</dbReference>
<dbReference type="Proteomes" id="UP000184206">
    <property type="component" value="Unassembled WGS sequence"/>
</dbReference>
<gene>
    <name evidence="3" type="ORF">SAMN02745189_02306</name>
</gene>
<dbReference type="Pfam" id="PF02830">
    <property type="entry name" value="V4R"/>
    <property type="match status" value="1"/>
</dbReference>
<proteinExistence type="inferred from homology"/>
<dbReference type="RefSeq" id="WP_072710725.1">
    <property type="nucleotide sequence ID" value="NZ_FRCF01000013.1"/>
</dbReference>
<dbReference type="STRING" id="1123231.SAMN02745189_02306"/>
<dbReference type="Pfam" id="PF13556">
    <property type="entry name" value="HTH_30"/>
    <property type="match status" value="1"/>
</dbReference>
<dbReference type="Gene3D" id="1.10.10.2840">
    <property type="entry name" value="PucR C-terminal helix-turn-helix domain"/>
    <property type="match status" value="1"/>
</dbReference>
<evidence type="ECO:0000256" key="1">
    <source>
        <dbReference type="ARBA" id="ARBA00006754"/>
    </source>
</evidence>
<evidence type="ECO:0000313" key="3">
    <source>
        <dbReference type="EMBL" id="SHM52575.1"/>
    </source>
</evidence>
<dbReference type="InterPro" id="IPR024096">
    <property type="entry name" value="NO_sig/Golgi_transp_ligand-bd"/>
</dbReference>
<dbReference type="AlphaFoldDB" id="A0A1M7JHY9"/>
<name>A0A1M7JHY9_9BACL</name>
<dbReference type="Gene3D" id="3.30.1380.20">
    <property type="entry name" value="Trafficking protein particle complex subunit 3"/>
    <property type="match status" value="1"/>
</dbReference>
<dbReference type="PANTHER" id="PTHR33744:SF15">
    <property type="entry name" value="CARBOHYDRATE DIACID REGULATOR"/>
    <property type="match status" value="1"/>
</dbReference>
<comment type="similarity">
    <text evidence="1">Belongs to the CdaR family.</text>
</comment>
<dbReference type="PANTHER" id="PTHR33744">
    <property type="entry name" value="CARBOHYDRATE DIACID REGULATOR"/>
    <property type="match status" value="1"/>
</dbReference>
<dbReference type="SMART" id="SM00989">
    <property type="entry name" value="V4R"/>
    <property type="match status" value="1"/>
</dbReference>
<accession>A0A1M7JHY9</accession>
<keyword evidence="4" id="KW-1185">Reference proteome</keyword>
<evidence type="ECO:0000259" key="2">
    <source>
        <dbReference type="SMART" id="SM00989"/>
    </source>
</evidence>
<dbReference type="InterPro" id="IPR051448">
    <property type="entry name" value="CdaR-like_regulators"/>
</dbReference>
<dbReference type="InterPro" id="IPR042070">
    <property type="entry name" value="PucR_C-HTH_sf"/>
</dbReference>
<dbReference type="InterPro" id="IPR004096">
    <property type="entry name" value="V4R"/>
</dbReference>
<dbReference type="InterPro" id="IPR025736">
    <property type="entry name" value="PucR_C-HTH_dom"/>
</dbReference>
<sequence length="598" mass="67660">MTLFQPGKLQANDLVVTSATFGLMRKVLIEYLGQEKAKRFLLRFGKDLGIEKAKEMLSGPKDLETLVEEIRDLHVGLGHVADIERRGTLTYENNFVQFEDLGGVWRDSFEVGMQLESFGMSDECSCYILSGFASGMMTTFCGEEIFVKEVTCCARGDAECAFEVNTRSDWEALHGETLPIYDDQKFVDELEGTYDQLLEKTRLLDKVSDFHSRITESIAKQKGLPQLLKTVADLLTITSIITDAEGNILFQEGSVPSPEEVKQIFQSGQFGGHDTDAHRLESGYIMTAPILLNERIEGYCGFIYVDAEEIPCNDHLYLERLAVATSLFFLNEKVSFETTERLKINFLDRMVYRQFENSAELALHASYLKPKILPPFHTISIKPIHSSRPDALTDHYQILISIAKSLKLYNLNGLLTQKDDNILLFLYDFEDDARTFNMLQSIMDQLSKKLPPFRFKAGVSKKFTELDQFSASVTEAEQAANFPKDSTFIHHEDLGILSTLLENIDPEVIVGVARQELKSLIEPGDKNEELLHTLYVFLKNNQKLEKTVQDLSLSIGGIKYRIGKIEKILEKDFKDAATTAHLLLMLETLILTGNISFE</sequence>
<protein>
    <submittedName>
        <fullName evidence="3">Activator of aromatic catabolism</fullName>
    </submittedName>
</protein>
<dbReference type="Pfam" id="PF06505">
    <property type="entry name" value="XylR_N"/>
    <property type="match status" value="1"/>
</dbReference>
<evidence type="ECO:0000313" key="4">
    <source>
        <dbReference type="Proteomes" id="UP000184206"/>
    </source>
</evidence>
<organism evidence="3 4">
    <name type="scientific">Lacicoccus alkaliphilus DSM 16010</name>
    <dbReference type="NCBI Taxonomy" id="1123231"/>
    <lineage>
        <taxon>Bacteria</taxon>
        <taxon>Bacillati</taxon>
        <taxon>Bacillota</taxon>
        <taxon>Bacilli</taxon>
        <taxon>Bacillales</taxon>
        <taxon>Salinicoccaceae</taxon>
        <taxon>Lacicoccus</taxon>
    </lineage>
</organism>
<dbReference type="InterPro" id="IPR041522">
    <property type="entry name" value="CdaR_GGDEF"/>
</dbReference>
<dbReference type="SUPFAM" id="SSF111126">
    <property type="entry name" value="Ligand-binding domain in the NO signalling and Golgi transport"/>
    <property type="match status" value="1"/>
</dbReference>
<reference evidence="3 4" key="1">
    <citation type="submission" date="2016-11" db="EMBL/GenBank/DDBJ databases">
        <authorList>
            <person name="Jaros S."/>
            <person name="Januszkiewicz K."/>
            <person name="Wedrychowicz H."/>
        </authorList>
    </citation>
    <scope>NUCLEOTIDE SEQUENCE [LARGE SCALE GENOMIC DNA]</scope>
    <source>
        <strain evidence="3 4">DSM 16010</strain>
    </source>
</reference>
<dbReference type="EMBL" id="FRCF01000013">
    <property type="protein sequence ID" value="SHM52575.1"/>
    <property type="molecule type" value="Genomic_DNA"/>
</dbReference>